<evidence type="ECO:0000256" key="2">
    <source>
        <dbReference type="ARBA" id="ARBA00018426"/>
    </source>
</evidence>
<evidence type="ECO:0000256" key="1">
    <source>
        <dbReference type="ARBA" id="ARBA00012089"/>
    </source>
</evidence>
<dbReference type="InterPro" id="IPR040807">
    <property type="entry name" value="DUF5522"/>
</dbReference>
<name>A0A9W7C6P3_9STRA</name>
<dbReference type="SUPFAM" id="SSF52402">
    <property type="entry name" value="Adenine nucleotide alpha hydrolases-like"/>
    <property type="match status" value="1"/>
</dbReference>
<dbReference type="OrthoDB" id="274765at2759"/>
<evidence type="ECO:0000256" key="4">
    <source>
        <dbReference type="ARBA" id="ARBA00031552"/>
    </source>
</evidence>
<proteinExistence type="predicted"/>
<dbReference type="GO" id="GO:0017178">
    <property type="term" value="F:diphthine-ammonia ligase activity"/>
    <property type="evidence" value="ECO:0007669"/>
    <property type="project" value="UniProtKB-EC"/>
</dbReference>
<dbReference type="PANTHER" id="PTHR21037:SF2">
    <property type="entry name" value="SIMILAR TO NOVEL PROTEIN"/>
    <property type="match status" value="1"/>
</dbReference>
<dbReference type="AlphaFoldDB" id="A0A9W7C6P3"/>
<evidence type="ECO:0000313" key="7">
    <source>
        <dbReference type="EMBL" id="GMI02877.1"/>
    </source>
</evidence>
<evidence type="ECO:0000259" key="6">
    <source>
        <dbReference type="Pfam" id="PF01902"/>
    </source>
</evidence>
<dbReference type="Gene3D" id="3.40.50.620">
    <property type="entry name" value="HUPs"/>
    <property type="match status" value="1"/>
</dbReference>
<evidence type="ECO:0000256" key="5">
    <source>
        <dbReference type="ARBA" id="ARBA00048108"/>
    </source>
</evidence>
<keyword evidence="8" id="KW-1185">Reference proteome</keyword>
<dbReference type="InterPro" id="IPR002761">
    <property type="entry name" value="Diphthami_syn_dom"/>
</dbReference>
<organism evidence="7 8">
    <name type="scientific">Triparma laevis f. longispina</name>
    <dbReference type="NCBI Taxonomy" id="1714387"/>
    <lineage>
        <taxon>Eukaryota</taxon>
        <taxon>Sar</taxon>
        <taxon>Stramenopiles</taxon>
        <taxon>Ochrophyta</taxon>
        <taxon>Bolidophyceae</taxon>
        <taxon>Parmales</taxon>
        <taxon>Triparmaceae</taxon>
        <taxon>Triparma</taxon>
    </lineage>
</organism>
<gene>
    <name evidence="7" type="ORF">TrLO_g14081</name>
</gene>
<accession>A0A9W7C6P3</accession>
<feature type="domain" description="Diphthamide synthase" evidence="6">
    <location>
        <begin position="92"/>
        <end position="286"/>
    </location>
</feature>
<comment type="caution">
    <text evidence="7">The sequence shown here is derived from an EMBL/GenBank/DDBJ whole genome shotgun (WGS) entry which is preliminary data.</text>
</comment>
<sequence>MNFIVDIEDLIPARHKAAVAANEATYIDPKTGYKVMTSETLQKRGRCCGCGCRHCPYNHVNVTMDKHAAKISVPALLHGSFSELAADGVDVLFWSGGKDSFLALRALAREHQGNSNGKLLLLTTFNASSRTVAHQEVPISSIVRQASTLDVPLLGVPLWPQIPYEERVGEALRLIVTNNITIRRVCNGDLHLDSVRAWRRERLGTILTEIGAKEHAPLFNVPYEALLQDLHESGIACVVCALGDAQCWSGKQPCVAVGEIFDAVLVERLGEAGADRFGENGEFHTLAEVWNEPNSPAL</sequence>
<protein>
    <recommendedName>
        <fullName evidence="2">Diphthine--ammonia ligase</fullName>
        <ecNumber evidence="1">6.3.1.14</ecNumber>
    </recommendedName>
    <alternativeName>
        <fullName evidence="3">Diphthamide synthase</fullName>
    </alternativeName>
    <alternativeName>
        <fullName evidence="4">Diphthamide synthetase</fullName>
    </alternativeName>
</protein>
<evidence type="ECO:0000256" key="3">
    <source>
        <dbReference type="ARBA" id="ARBA00029814"/>
    </source>
</evidence>
<dbReference type="EC" id="6.3.1.14" evidence="1"/>
<dbReference type="Pfam" id="PF17653">
    <property type="entry name" value="DUF5522"/>
    <property type="match status" value="1"/>
</dbReference>
<reference evidence="8" key="1">
    <citation type="journal article" date="2023" name="Commun. Biol.">
        <title>Genome analysis of Parmales, the sister group of diatoms, reveals the evolutionary specialization of diatoms from phago-mixotrophs to photoautotrophs.</title>
        <authorList>
            <person name="Ban H."/>
            <person name="Sato S."/>
            <person name="Yoshikawa S."/>
            <person name="Yamada K."/>
            <person name="Nakamura Y."/>
            <person name="Ichinomiya M."/>
            <person name="Sato N."/>
            <person name="Blanc-Mathieu R."/>
            <person name="Endo H."/>
            <person name="Kuwata A."/>
            <person name="Ogata H."/>
        </authorList>
    </citation>
    <scope>NUCLEOTIDE SEQUENCE [LARGE SCALE GENOMIC DNA]</scope>
    <source>
        <strain evidence="8">NIES 3700</strain>
    </source>
</reference>
<dbReference type="InterPro" id="IPR014729">
    <property type="entry name" value="Rossmann-like_a/b/a_fold"/>
</dbReference>
<dbReference type="PANTHER" id="PTHR21037">
    <property type="entry name" value="39S RIBOSOMAL PROTEIN L14, MITOCHONDRIAL"/>
    <property type="match status" value="1"/>
</dbReference>
<dbReference type="Pfam" id="PF01902">
    <property type="entry name" value="Diphthami_syn_2"/>
    <property type="match status" value="1"/>
</dbReference>
<dbReference type="EMBL" id="BRXW01000050">
    <property type="protein sequence ID" value="GMI02877.1"/>
    <property type="molecule type" value="Genomic_DNA"/>
</dbReference>
<evidence type="ECO:0000313" key="8">
    <source>
        <dbReference type="Proteomes" id="UP001165122"/>
    </source>
</evidence>
<comment type="catalytic activity">
    <reaction evidence="5">
        <text>diphthine-[translation elongation factor 2] + NH4(+) + ATP = diphthamide-[translation elongation factor 2] + AMP + diphosphate + H(+)</text>
        <dbReference type="Rhea" id="RHEA:19753"/>
        <dbReference type="Rhea" id="RHEA-COMP:10172"/>
        <dbReference type="Rhea" id="RHEA-COMP:10174"/>
        <dbReference type="ChEBI" id="CHEBI:15378"/>
        <dbReference type="ChEBI" id="CHEBI:16692"/>
        <dbReference type="ChEBI" id="CHEBI:28938"/>
        <dbReference type="ChEBI" id="CHEBI:30616"/>
        <dbReference type="ChEBI" id="CHEBI:33019"/>
        <dbReference type="ChEBI" id="CHEBI:82696"/>
        <dbReference type="ChEBI" id="CHEBI:456215"/>
        <dbReference type="EC" id="6.3.1.14"/>
    </reaction>
</comment>
<dbReference type="Proteomes" id="UP001165122">
    <property type="component" value="Unassembled WGS sequence"/>
</dbReference>